<keyword evidence="3" id="KW-1185">Reference proteome</keyword>
<organism evidence="2 3">
    <name type="scientific">Melipona bicolor</name>
    <dbReference type="NCBI Taxonomy" id="60889"/>
    <lineage>
        <taxon>Eukaryota</taxon>
        <taxon>Metazoa</taxon>
        <taxon>Ecdysozoa</taxon>
        <taxon>Arthropoda</taxon>
        <taxon>Hexapoda</taxon>
        <taxon>Insecta</taxon>
        <taxon>Pterygota</taxon>
        <taxon>Neoptera</taxon>
        <taxon>Endopterygota</taxon>
        <taxon>Hymenoptera</taxon>
        <taxon>Apocrita</taxon>
        <taxon>Aculeata</taxon>
        <taxon>Apoidea</taxon>
        <taxon>Anthophila</taxon>
        <taxon>Apidae</taxon>
        <taxon>Melipona</taxon>
    </lineage>
</organism>
<protein>
    <submittedName>
        <fullName evidence="2">Uncharacterized protein</fullName>
    </submittedName>
</protein>
<gene>
    <name evidence="2" type="ORF">K0M31_006398</name>
</gene>
<evidence type="ECO:0000313" key="2">
    <source>
        <dbReference type="EMBL" id="KAK1125060.1"/>
    </source>
</evidence>
<feature type="region of interest" description="Disordered" evidence="1">
    <location>
        <begin position="41"/>
        <end position="63"/>
    </location>
</feature>
<dbReference type="AlphaFoldDB" id="A0AA40FTG9"/>
<accession>A0AA40FTG9</accession>
<sequence length="63" mass="7128">MDRPEECKSSFIGALVLTRRLGNAAKLNVKVFMRQPTDLARPTPVSFSKYREPKSPALKRNPI</sequence>
<reference evidence="2" key="1">
    <citation type="submission" date="2021-10" db="EMBL/GenBank/DDBJ databases">
        <title>Melipona bicolor Genome sequencing and assembly.</title>
        <authorList>
            <person name="Araujo N.S."/>
            <person name="Arias M.C."/>
        </authorList>
    </citation>
    <scope>NUCLEOTIDE SEQUENCE</scope>
    <source>
        <strain evidence="2">USP_2M_L1-L4_2017</strain>
        <tissue evidence="2">Whole body</tissue>
    </source>
</reference>
<proteinExistence type="predicted"/>
<dbReference type="EMBL" id="JAHYIQ010000017">
    <property type="protein sequence ID" value="KAK1125060.1"/>
    <property type="molecule type" value="Genomic_DNA"/>
</dbReference>
<dbReference type="Proteomes" id="UP001177670">
    <property type="component" value="Unassembled WGS sequence"/>
</dbReference>
<comment type="caution">
    <text evidence="2">The sequence shown here is derived from an EMBL/GenBank/DDBJ whole genome shotgun (WGS) entry which is preliminary data.</text>
</comment>
<evidence type="ECO:0000256" key="1">
    <source>
        <dbReference type="SAM" id="MobiDB-lite"/>
    </source>
</evidence>
<name>A0AA40FTG9_9HYME</name>
<evidence type="ECO:0000313" key="3">
    <source>
        <dbReference type="Proteomes" id="UP001177670"/>
    </source>
</evidence>